<evidence type="ECO:0000256" key="1">
    <source>
        <dbReference type="ARBA" id="ARBA00005703"/>
    </source>
</evidence>
<organism evidence="3 4">
    <name type="scientific">Coptotermes formosanus</name>
    <name type="common">Formosan subterranean termite</name>
    <dbReference type="NCBI Taxonomy" id="36987"/>
    <lineage>
        <taxon>Eukaryota</taxon>
        <taxon>Metazoa</taxon>
        <taxon>Ecdysozoa</taxon>
        <taxon>Arthropoda</taxon>
        <taxon>Hexapoda</taxon>
        <taxon>Insecta</taxon>
        <taxon>Pterygota</taxon>
        <taxon>Neoptera</taxon>
        <taxon>Polyneoptera</taxon>
        <taxon>Dictyoptera</taxon>
        <taxon>Blattodea</taxon>
        <taxon>Blattoidea</taxon>
        <taxon>Termitoidae</taxon>
        <taxon>Rhinotermitidae</taxon>
        <taxon>Coptotermes</taxon>
    </lineage>
</organism>
<dbReference type="GO" id="GO:0003824">
    <property type="term" value="F:catalytic activity"/>
    <property type="evidence" value="ECO:0007669"/>
    <property type="project" value="UniProtKB-ARBA"/>
</dbReference>
<gene>
    <name evidence="3" type="ORF">Cfor_09511</name>
</gene>
<dbReference type="AlphaFoldDB" id="A0A6L2PG04"/>
<evidence type="ECO:0000313" key="4">
    <source>
        <dbReference type="Proteomes" id="UP000502823"/>
    </source>
</evidence>
<comment type="caution">
    <text evidence="3">The sequence shown here is derived from an EMBL/GenBank/DDBJ whole genome shotgun (WGS) entry which is preliminary data.</text>
</comment>
<dbReference type="EMBL" id="BLKM01003940">
    <property type="protein sequence ID" value="GFG30092.1"/>
    <property type="molecule type" value="Genomic_DNA"/>
</dbReference>
<keyword evidence="4" id="KW-1185">Reference proteome</keyword>
<dbReference type="OrthoDB" id="70224at2759"/>
<comment type="similarity">
    <text evidence="1">Belongs to the PPC synthetase family.</text>
</comment>
<dbReference type="FunCoup" id="A0A6L2PG04">
    <property type="interactions" value="2045"/>
</dbReference>
<protein>
    <recommendedName>
        <fullName evidence="2">DNA/pantothenate metabolism flavoprotein C-terminal domain-containing protein</fullName>
    </recommendedName>
</protein>
<reference evidence="4" key="1">
    <citation type="submission" date="2020-01" db="EMBL/GenBank/DDBJ databases">
        <title>Draft genome sequence of the Termite Coptotermes fromosanus.</title>
        <authorList>
            <person name="Itakura S."/>
            <person name="Yosikawa Y."/>
            <person name="Umezawa K."/>
        </authorList>
    </citation>
    <scope>NUCLEOTIDE SEQUENCE [LARGE SCALE GENOMIC DNA]</scope>
</reference>
<feature type="domain" description="DNA/pantothenate metabolism flavoprotein C-terminal" evidence="2">
    <location>
        <begin position="154"/>
        <end position="244"/>
    </location>
</feature>
<accession>A0A6L2PG04</accession>
<dbReference type="Pfam" id="PF04127">
    <property type="entry name" value="DFP"/>
    <property type="match status" value="1"/>
</dbReference>
<dbReference type="InterPro" id="IPR035929">
    <property type="entry name" value="CoaB-like_sf"/>
</dbReference>
<proteinExistence type="inferred from homology"/>
<dbReference type="InParanoid" id="A0A6L2PG04"/>
<dbReference type="InterPro" id="IPR007085">
    <property type="entry name" value="DNA/pantothenate-metab_flavo_C"/>
</dbReference>
<dbReference type="SUPFAM" id="SSF102645">
    <property type="entry name" value="CoaB-like"/>
    <property type="match status" value="1"/>
</dbReference>
<dbReference type="PANTHER" id="PTHR12290">
    <property type="entry name" value="CORNICHON-RELATED"/>
    <property type="match status" value="1"/>
</dbReference>
<evidence type="ECO:0000259" key="2">
    <source>
        <dbReference type="Pfam" id="PF04127"/>
    </source>
</evidence>
<dbReference type="Proteomes" id="UP000502823">
    <property type="component" value="Unassembled WGS sequence"/>
</dbReference>
<dbReference type="GO" id="GO:0015937">
    <property type="term" value="P:coenzyme A biosynthetic process"/>
    <property type="evidence" value="ECO:0007669"/>
    <property type="project" value="UniProtKB-ARBA"/>
</dbReference>
<sequence>MYFIGELCQPCSTTSCGSHDYHKSGGTTVPLEHNTVRFVDNFSAGTRGSASAEYFLEKSYVVIFIYRLKSLEPFVRHFIGQKFLDILEVQKKEDVTSVVVKNDCVNTVLPILMRYNSTKDSGSLLSISFTTLTEYLWLLRAACECLAPFGPRAMLYLAAAVSDFYIPSNEMPVHKMQSAAGAPTISLQLVPKMLEPLVDLWVPKAYVVSFKLETEEELVIDKARGALAKYKHKMVIGNTLQTRKERVVLVMPSSVSEIALSSEEMEAGIEIESKIVSDLAKKHSLFISGC</sequence>
<evidence type="ECO:0000313" key="3">
    <source>
        <dbReference type="EMBL" id="GFG30092.1"/>
    </source>
</evidence>
<name>A0A6L2PG04_COPFO</name>
<dbReference type="Gene3D" id="3.40.50.10300">
    <property type="entry name" value="CoaB-like"/>
    <property type="match status" value="1"/>
</dbReference>